<gene>
    <name evidence="11" type="ORF">OT_ostta08g03460</name>
</gene>
<dbReference type="PANTHER" id="PTHR46387">
    <property type="entry name" value="POLYNUCLEOTIDYL TRANSFERASE, RIBONUCLEASE H-LIKE SUPERFAMILY PROTEIN"/>
    <property type="match status" value="1"/>
</dbReference>
<reference evidence="12" key="1">
    <citation type="journal article" date="2006" name="Proc. Natl. Acad. Sci. U.S.A.">
        <title>Genome analysis of the smallest free-living eukaryote Ostreococcus tauri unveils many unique features.</title>
        <authorList>
            <person name="Derelle E."/>
            <person name="Ferraz C."/>
            <person name="Rombauts S."/>
            <person name="Rouze P."/>
            <person name="Worden A.Z."/>
            <person name="Robbens S."/>
            <person name="Partensky F."/>
            <person name="Degroeve S."/>
            <person name="Echeynie S."/>
            <person name="Cooke R."/>
            <person name="Saeys Y."/>
            <person name="Wuyts J."/>
            <person name="Jabbari K."/>
            <person name="Bowler C."/>
            <person name="Panaud O."/>
            <person name="Piegu B."/>
            <person name="Ball S.G."/>
            <person name="Ral J.-P."/>
            <person name="Bouget F.-Y."/>
            <person name="Piganeau G."/>
            <person name="De Baets B."/>
            <person name="Picard A."/>
            <person name="Delseny M."/>
            <person name="Demaille J."/>
            <person name="Van de Peer Y."/>
            <person name="Moreau H."/>
        </authorList>
    </citation>
    <scope>NUCLEOTIDE SEQUENCE [LARGE SCALE GENOMIC DNA]</scope>
    <source>
        <strain evidence="12">OTTH 0595 / CCAP 157/2 / RCC745</strain>
    </source>
</reference>
<feature type="domain" description="RNase H type-1" evidence="10">
    <location>
        <begin position="143"/>
        <end position="276"/>
    </location>
</feature>
<dbReference type="Gene3D" id="3.30.420.10">
    <property type="entry name" value="Ribonuclease H-like superfamily/Ribonuclease H"/>
    <property type="match status" value="1"/>
</dbReference>
<dbReference type="InterPro" id="IPR011320">
    <property type="entry name" value="RNase_H1_N"/>
</dbReference>
<comment type="caution">
    <text evidence="11">The sequence shown here is derived from an EMBL/GenBank/DDBJ whole genome shotgun (WGS) entry which is preliminary data.</text>
</comment>
<dbReference type="PROSITE" id="PS50879">
    <property type="entry name" value="RNASE_H_1"/>
    <property type="match status" value="1"/>
</dbReference>
<reference evidence="11 12" key="2">
    <citation type="journal article" date="2014" name="BMC Genomics">
        <title>An improved genome of the model marine alga Ostreococcus tauri unfolds by assessing Illumina de novo assemblies.</title>
        <authorList>
            <person name="Blanc-Mathieu R."/>
            <person name="Verhelst B."/>
            <person name="Derelle E."/>
            <person name="Rombauts S."/>
            <person name="Bouget F.Y."/>
            <person name="Carre I."/>
            <person name="Chateau A."/>
            <person name="Eyre-Walker A."/>
            <person name="Grimsley N."/>
            <person name="Moreau H."/>
            <person name="Piegu B."/>
            <person name="Rivals E."/>
            <person name="Schackwitz W."/>
            <person name="Van de Peer Y."/>
            <person name="Piganeau G."/>
        </authorList>
    </citation>
    <scope>NUCLEOTIDE SEQUENCE [LARGE SCALE GENOMIC DNA]</scope>
    <source>
        <strain evidence="12">OTTH 0595 / CCAP 157/2 / RCC745</strain>
    </source>
</reference>
<name>A0A090MCZ7_OSTTA</name>
<dbReference type="CDD" id="cd09279">
    <property type="entry name" value="RNase_HI_like"/>
    <property type="match status" value="1"/>
</dbReference>
<evidence type="ECO:0000256" key="1">
    <source>
        <dbReference type="ARBA" id="ARBA00001946"/>
    </source>
</evidence>
<dbReference type="OrthoDB" id="2016287at2759"/>
<evidence type="ECO:0000256" key="2">
    <source>
        <dbReference type="ARBA" id="ARBA00005300"/>
    </source>
</evidence>
<keyword evidence="8" id="KW-0460">Magnesium</keyword>
<evidence type="ECO:0000313" key="11">
    <source>
        <dbReference type="EMBL" id="CEG01575.1"/>
    </source>
</evidence>
<feature type="region of interest" description="Disordered" evidence="9">
    <location>
        <begin position="286"/>
        <end position="307"/>
    </location>
</feature>
<evidence type="ECO:0000256" key="6">
    <source>
        <dbReference type="ARBA" id="ARBA00022759"/>
    </source>
</evidence>
<proteinExistence type="inferred from homology"/>
<keyword evidence="5" id="KW-0479">Metal-binding</keyword>
<dbReference type="GO" id="GO:0004523">
    <property type="term" value="F:RNA-DNA hybrid ribonuclease activity"/>
    <property type="evidence" value="ECO:0007669"/>
    <property type="project" value="UniProtKB-EC"/>
</dbReference>
<dbReference type="Pfam" id="PF13456">
    <property type="entry name" value="RVT_3"/>
    <property type="match status" value="1"/>
</dbReference>
<dbReference type="SUPFAM" id="SSF55658">
    <property type="entry name" value="L9 N-domain-like"/>
    <property type="match status" value="1"/>
</dbReference>
<dbReference type="GO" id="GO:0003676">
    <property type="term" value="F:nucleic acid binding"/>
    <property type="evidence" value="ECO:0007669"/>
    <property type="project" value="InterPro"/>
</dbReference>
<dbReference type="SUPFAM" id="SSF53098">
    <property type="entry name" value="Ribonuclease H-like"/>
    <property type="match status" value="1"/>
</dbReference>
<dbReference type="InterPro" id="IPR036397">
    <property type="entry name" value="RNaseH_sf"/>
</dbReference>
<dbReference type="Proteomes" id="UP000009170">
    <property type="component" value="Unassembled WGS sequence"/>
</dbReference>
<dbReference type="GO" id="GO:0046872">
    <property type="term" value="F:metal ion binding"/>
    <property type="evidence" value="ECO:0007669"/>
    <property type="project" value="UniProtKB-KW"/>
</dbReference>
<feature type="compositionally biased region" description="Basic and acidic residues" evidence="9">
    <location>
        <begin position="75"/>
        <end position="84"/>
    </location>
</feature>
<keyword evidence="4" id="KW-0540">Nuclease</keyword>
<dbReference type="Gene3D" id="3.40.970.10">
    <property type="entry name" value="Ribonuclease H1, N-terminal domain"/>
    <property type="match status" value="1"/>
</dbReference>
<dbReference type="EMBL" id="CAID01000008">
    <property type="protein sequence ID" value="CEG01575.1"/>
    <property type="molecule type" value="Genomic_DNA"/>
</dbReference>
<dbReference type="Pfam" id="PF01693">
    <property type="entry name" value="Cauli_VI"/>
    <property type="match status" value="1"/>
</dbReference>
<dbReference type="PANTHER" id="PTHR46387:SF2">
    <property type="entry name" value="RIBONUCLEASE HI"/>
    <property type="match status" value="1"/>
</dbReference>
<dbReference type="InterPro" id="IPR009027">
    <property type="entry name" value="Ribosomal_bL9/RNase_H1_N"/>
</dbReference>
<dbReference type="STRING" id="70448.A0A090MCZ7"/>
<dbReference type="InterPro" id="IPR002156">
    <property type="entry name" value="RNaseH_domain"/>
</dbReference>
<keyword evidence="7" id="KW-0378">Hydrolase</keyword>
<dbReference type="KEGG" id="ota:OT_ostta08g03460"/>
<dbReference type="AlphaFoldDB" id="A0A090MCZ7"/>
<evidence type="ECO:0000256" key="3">
    <source>
        <dbReference type="ARBA" id="ARBA00012180"/>
    </source>
</evidence>
<dbReference type="GeneID" id="9831485"/>
<dbReference type="InterPro" id="IPR037056">
    <property type="entry name" value="RNase_H1_N_sf"/>
</dbReference>
<feature type="region of interest" description="Disordered" evidence="9">
    <location>
        <begin position="70"/>
        <end position="126"/>
    </location>
</feature>
<dbReference type="InterPro" id="IPR012337">
    <property type="entry name" value="RNaseH-like_sf"/>
</dbReference>
<comment type="cofactor">
    <cofactor evidence="1">
        <name>Mg(2+)</name>
        <dbReference type="ChEBI" id="CHEBI:18420"/>
    </cofactor>
</comment>
<evidence type="ECO:0000313" key="12">
    <source>
        <dbReference type="Proteomes" id="UP000009170"/>
    </source>
</evidence>
<organism evidence="11 12">
    <name type="scientific">Ostreococcus tauri</name>
    <name type="common">Marine green alga</name>
    <dbReference type="NCBI Taxonomy" id="70448"/>
    <lineage>
        <taxon>Eukaryota</taxon>
        <taxon>Viridiplantae</taxon>
        <taxon>Chlorophyta</taxon>
        <taxon>Mamiellophyceae</taxon>
        <taxon>Mamiellales</taxon>
        <taxon>Bathycoccaceae</taxon>
        <taxon>Ostreococcus</taxon>
    </lineage>
</organism>
<dbReference type="RefSeq" id="XP_022841041.1">
    <property type="nucleotide sequence ID" value="XM_022983645.1"/>
</dbReference>
<dbReference type="FunFam" id="3.40.970.10:FF:000001">
    <property type="entry name" value="Ribonuclease H1"/>
    <property type="match status" value="1"/>
</dbReference>
<evidence type="ECO:0000256" key="5">
    <source>
        <dbReference type="ARBA" id="ARBA00022723"/>
    </source>
</evidence>
<evidence type="ECO:0000256" key="7">
    <source>
        <dbReference type="ARBA" id="ARBA00022801"/>
    </source>
</evidence>
<evidence type="ECO:0000256" key="9">
    <source>
        <dbReference type="SAM" id="MobiDB-lite"/>
    </source>
</evidence>
<keyword evidence="12" id="KW-1185">Reference proteome</keyword>
<accession>A0A090MCZ7</accession>
<comment type="similarity">
    <text evidence="2">Belongs to the RNase H family.</text>
</comment>
<keyword evidence="6" id="KW-0255">Endonuclease</keyword>
<protein>
    <recommendedName>
        <fullName evidence="3">ribonuclease H</fullName>
        <ecNumber evidence="3">3.1.26.4</ecNumber>
    </recommendedName>
</protein>
<dbReference type="InParanoid" id="A0A090MCZ7"/>
<evidence type="ECO:0000256" key="8">
    <source>
        <dbReference type="ARBA" id="ARBA00022842"/>
    </source>
</evidence>
<dbReference type="FunFam" id="3.30.420.10:FF:000076">
    <property type="entry name" value="RBR-type E3 ubiquitin transferase"/>
    <property type="match status" value="1"/>
</dbReference>
<evidence type="ECO:0000259" key="10">
    <source>
        <dbReference type="PROSITE" id="PS50879"/>
    </source>
</evidence>
<dbReference type="EC" id="3.1.26.4" evidence="3"/>
<sequence length="389" mass="41107">MPRKRSNAPAYYAVAIGLKRGVFTTWDDAKNAVDGVGGAKHKKFSTREEAEAFVREHGGDDSGGDVDAVGHTGHVQKDGDDGARGSESLGATTSIGKAKATVSVRSPVKASRARARGASTSARGDLAGEELASARAGSAEVSSADEYVLEFDGASRGNPGEAGAGALLRRKRDDRVVEELLEYLGSERTVNEAEYAALCLGLRKAIELGITKIEVRGDSKLIVNQVDGSFKLKSENLRSMHAEAVSLKKKFAEFKISHVKREFNKHADHLANMAVDFGLSPSRMTGDSSGFESGGGGLGGDDAKRRKTSGEARCGSKIFHYFPTATGSRGYSALSRAEHSGDEKTVGLAAMPAVFGSASRSYWPSSSASARRSFIGLTRAAMSLARLRL</sequence>
<evidence type="ECO:0000256" key="4">
    <source>
        <dbReference type="ARBA" id="ARBA00022722"/>
    </source>
</evidence>